<dbReference type="FunFam" id="1.25.40.10:FF:000425">
    <property type="entry name" value="Pentatricopeptide repeat-containing protein At3g26540"/>
    <property type="match status" value="1"/>
</dbReference>
<dbReference type="GO" id="GO:0009451">
    <property type="term" value="P:RNA modification"/>
    <property type="evidence" value="ECO:0007669"/>
    <property type="project" value="InterPro"/>
</dbReference>
<keyword evidence="6" id="KW-1185">Reference proteome</keyword>
<dbReference type="InterPro" id="IPR002885">
    <property type="entry name" value="PPR_rpt"/>
</dbReference>
<feature type="domain" description="DYW" evidence="4">
    <location>
        <begin position="744"/>
        <end position="836"/>
    </location>
</feature>
<dbReference type="Pfam" id="PF20431">
    <property type="entry name" value="E_motif"/>
    <property type="match status" value="1"/>
</dbReference>
<comment type="caution">
    <text evidence="5">The sequence shown here is derived from an EMBL/GenBank/DDBJ whole genome shotgun (WGS) entry which is preliminary data.</text>
</comment>
<dbReference type="Pfam" id="PF13041">
    <property type="entry name" value="PPR_2"/>
    <property type="match status" value="2"/>
</dbReference>
<evidence type="ECO:0000259" key="4">
    <source>
        <dbReference type="Pfam" id="PF14432"/>
    </source>
</evidence>
<reference evidence="5 6" key="1">
    <citation type="submission" date="2024-01" db="EMBL/GenBank/DDBJ databases">
        <title>The complete chloroplast genome sequence of Lithospermum erythrorhizon: insights into the phylogenetic relationship among Boraginaceae species and the maternal lineages of purple gromwells.</title>
        <authorList>
            <person name="Okada T."/>
            <person name="Watanabe K."/>
        </authorList>
    </citation>
    <scope>NUCLEOTIDE SEQUENCE [LARGE SCALE GENOMIC DNA]</scope>
</reference>
<dbReference type="Pfam" id="PF14432">
    <property type="entry name" value="DYW_deaminase"/>
    <property type="match status" value="1"/>
</dbReference>
<dbReference type="InterPro" id="IPR046849">
    <property type="entry name" value="E2_motif"/>
</dbReference>
<dbReference type="InterPro" id="IPR032867">
    <property type="entry name" value="DYW_dom"/>
</dbReference>
<protein>
    <recommendedName>
        <fullName evidence="4">DYW domain-containing protein</fullName>
    </recommendedName>
</protein>
<proteinExistence type="inferred from homology"/>
<dbReference type="Proteomes" id="UP001454036">
    <property type="component" value="Unassembled WGS sequence"/>
</dbReference>
<sequence>MSSMVLYSRQAKKMISVYKKKMLLKTKVKHQQYIMRTGNLSDAKIVSSYLLSDCPSQAFSALVYVSPSSTELFYWNSLIKHYVVVSKNIKKAISIFITMRKLGWLPDGYTYPYVLKASGELPCFFLGASVHGLLVVSGFEWNVFVCNAVVAMYGRCGSVDLARQMFDEMTGVGMLDVISWNSICVVYVHSGDFERALEMFGLMVRRGGLCLRPDVISLVNVLAACASLRNWRIGKEIHCCSIRRGLIEDVFVGNGLVDMYAKCGLMDKAEVIFDRMEVKDVVSWNAMVTGYSQIGQFDDALELLKRMRVEEIELNVVGWSAVIAGYAQRGMGCQALDIFREMMHSGAEPNVVTLVSVLSGCAVVAALRQGKETHCYSIKRILNVDEYDSGEYMMVVNGLIDMYAKCKDLDTAQRMFESIEWSSRSVVTWTVMIGGYAQHGDSNSALELFSDMMQNKKGVIPNSFTISCALVACARLGALRFGRQIHAYVLRNRYESAMLFVANCLIDMYVKSGDIDTARVVFDSMKERNIVSWTSVMTGYGMHGRGEEALQIFEGIRRTSYVIDGVTFLVVLYACSHSGMVDLGISYFNNMSKDFGVLPEVEHYACMVDLLGRAGRLSDAMKLVEDMPMDPTPIVWVALLGACRLHSNVDLGEYAAAKLSELDSENDGTYTLLSNIYASAGRWKDVARIRSLMKNIGIRKRPGCSWVQGKKGTAMFYVGDRSHPISNDIYNLLTDLIDKIKVLGYVPETSYALHDVDDEEKGDLLFEHSEKLALAYGLLTTAPGVPIRIIKNLRVCGDCHTAMTYISKIVPHEIILRDSSRFHHIKNGSCTCKGYW</sequence>
<feature type="repeat" description="PPR" evidence="3">
    <location>
        <begin position="315"/>
        <end position="349"/>
    </location>
</feature>
<dbReference type="InterPro" id="IPR046960">
    <property type="entry name" value="PPR_At4g14850-like_plant"/>
</dbReference>
<dbReference type="FunFam" id="1.25.40.10:FF:001050">
    <property type="entry name" value="Pentatricopeptide repeat-containing protein At2g33760"/>
    <property type="match status" value="1"/>
</dbReference>
<dbReference type="InterPro" id="IPR011990">
    <property type="entry name" value="TPR-like_helical_dom_sf"/>
</dbReference>
<name>A0AAV3Q230_LITER</name>
<dbReference type="InterPro" id="IPR046848">
    <property type="entry name" value="E_motif"/>
</dbReference>
<keyword evidence="2" id="KW-0677">Repeat</keyword>
<dbReference type="Gene3D" id="1.25.40.10">
    <property type="entry name" value="Tetratricopeptide repeat domain"/>
    <property type="match status" value="4"/>
</dbReference>
<evidence type="ECO:0000313" key="5">
    <source>
        <dbReference type="EMBL" id="GAA0157794.1"/>
    </source>
</evidence>
<dbReference type="EMBL" id="BAABME010003186">
    <property type="protein sequence ID" value="GAA0157794.1"/>
    <property type="molecule type" value="Genomic_DNA"/>
</dbReference>
<evidence type="ECO:0000313" key="6">
    <source>
        <dbReference type="Proteomes" id="UP001454036"/>
    </source>
</evidence>
<feature type="repeat" description="PPR" evidence="3">
    <location>
        <begin position="529"/>
        <end position="563"/>
    </location>
</feature>
<evidence type="ECO:0000256" key="3">
    <source>
        <dbReference type="PROSITE-ProRule" id="PRU00708"/>
    </source>
</evidence>
<feature type="repeat" description="PPR" evidence="3">
    <location>
        <begin position="425"/>
        <end position="455"/>
    </location>
</feature>
<accession>A0AAV3Q230</accession>
<dbReference type="PANTHER" id="PTHR47926">
    <property type="entry name" value="PENTATRICOPEPTIDE REPEAT-CONTAINING PROTEIN"/>
    <property type="match status" value="1"/>
</dbReference>
<comment type="similarity">
    <text evidence="1">Belongs to the PPR family. PCMP-H subfamily.</text>
</comment>
<dbReference type="NCBIfam" id="TIGR00756">
    <property type="entry name" value="PPR"/>
    <property type="match status" value="8"/>
</dbReference>
<feature type="repeat" description="PPR" evidence="3">
    <location>
        <begin position="142"/>
        <end position="176"/>
    </location>
</feature>
<dbReference type="GO" id="GO:0008270">
    <property type="term" value="F:zinc ion binding"/>
    <property type="evidence" value="ECO:0007669"/>
    <property type="project" value="InterPro"/>
</dbReference>
<gene>
    <name evidence="5" type="ORF">LIER_14981</name>
</gene>
<feature type="repeat" description="PPR" evidence="3">
    <location>
        <begin position="280"/>
        <end position="314"/>
    </location>
</feature>
<dbReference type="AlphaFoldDB" id="A0AAV3Q230"/>
<dbReference type="PROSITE" id="PS51375">
    <property type="entry name" value="PPR"/>
    <property type="match status" value="6"/>
</dbReference>
<evidence type="ECO:0000256" key="2">
    <source>
        <dbReference type="ARBA" id="ARBA00022737"/>
    </source>
</evidence>
<organism evidence="5 6">
    <name type="scientific">Lithospermum erythrorhizon</name>
    <name type="common">Purple gromwell</name>
    <name type="synonym">Lithospermum officinale var. erythrorhizon</name>
    <dbReference type="NCBI Taxonomy" id="34254"/>
    <lineage>
        <taxon>Eukaryota</taxon>
        <taxon>Viridiplantae</taxon>
        <taxon>Streptophyta</taxon>
        <taxon>Embryophyta</taxon>
        <taxon>Tracheophyta</taxon>
        <taxon>Spermatophyta</taxon>
        <taxon>Magnoliopsida</taxon>
        <taxon>eudicotyledons</taxon>
        <taxon>Gunneridae</taxon>
        <taxon>Pentapetalae</taxon>
        <taxon>asterids</taxon>
        <taxon>lamiids</taxon>
        <taxon>Boraginales</taxon>
        <taxon>Boraginaceae</taxon>
        <taxon>Boraginoideae</taxon>
        <taxon>Lithospermeae</taxon>
        <taxon>Lithospermum</taxon>
    </lineage>
</organism>
<evidence type="ECO:0000256" key="1">
    <source>
        <dbReference type="ARBA" id="ARBA00006643"/>
    </source>
</evidence>
<dbReference type="GO" id="GO:0003723">
    <property type="term" value="F:RNA binding"/>
    <property type="evidence" value="ECO:0007669"/>
    <property type="project" value="InterPro"/>
</dbReference>
<dbReference type="Pfam" id="PF20430">
    <property type="entry name" value="Eplus_motif"/>
    <property type="match status" value="1"/>
</dbReference>
<dbReference type="PANTHER" id="PTHR47926:SF445">
    <property type="entry name" value="DYW DOMAIN-CONTAINING PROTEIN"/>
    <property type="match status" value="1"/>
</dbReference>
<dbReference type="FunFam" id="1.25.40.10:FF:000344">
    <property type="entry name" value="Pentatricopeptide repeat-containing protein"/>
    <property type="match status" value="1"/>
</dbReference>
<dbReference type="FunFam" id="1.25.40.10:FF:000393">
    <property type="entry name" value="Pentatricopeptide repeat-containing protein At1g20230"/>
    <property type="match status" value="1"/>
</dbReference>
<dbReference type="Pfam" id="PF01535">
    <property type="entry name" value="PPR"/>
    <property type="match status" value="9"/>
</dbReference>
<feature type="repeat" description="PPR" evidence="3">
    <location>
        <begin position="71"/>
        <end position="106"/>
    </location>
</feature>